<dbReference type="PANTHER" id="PTHR43060:SF15">
    <property type="entry name" value="3-HYDROXYISOBUTYRATE DEHYDROGENASE-LIKE 1, MITOCHONDRIAL-RELATED"/>
    <property type="match status" value="1"/>
</dbReference>
<proteinExistence type="predicted"/>
<organism evidence="2 3">
    <name type="scientific">Lentilactobacillus parabuchneri</name>
    <dbReference type="NCBI Taxonomy" id="152331"/>
    <lineage>
        <taxon>Bacteria</taxon>
        <taxon>Bacillati</taxon>
        <taxon>Bacillota</taxon>
        <taxon>Bacilli</taxon>
        <taxon>Lactobacillales</taxon>
        <taxon>Lactobacillaceae</taxon>
        <taxon>Lentilactobacillus</taxon>
    </lineage>
</organism>
<dbReference type="InterPro" id="IPR029154">
    <property type="entry name" value="HIBADH-like_NADP-bd"/>
</dbReference>
<sequence length="78" mass="8806">ANWSMTNYGPRILGNDFKPGFAAKHFLKDLRIALDTADEMGIELPATTVARDLYQKMVDQMKLGDLGTQGLMKVYERQ</sequence>
<dbReference type="Proteomes" id="UP000491237">
    <property type="component" value="Unassembled WGS sequence"/>
</dbReference>
<dbReference type="EMBL" id="WKKY01000638">
    <property type="protein sequence ID" value="MSE21839.1"/>
    <property type="molecule type" value="Genomic_DNA"/>
</dbReference>
<name>A0A844EHI4_9LACO</name>
<dbReference type="Gene3D" id="1.10.1040.10">
    <property type="entry name" value="N-(1-d-carboxylethyl)-l-norvaline Dehydrogenase, domain 2"/>
    <property type="match status" value="1"/>
</dbReference>
<dbReference type="PANTHER" id="PTHR43060">
    <property type="entry name" value="3-HYDROXYISOBUTYRATE DEHYDROGENASE-LIKE 1, MITOCHONDRIAL-RELATED"/>
    <property type="match status" value="1"/>
</dbReference>
<evidence type="ECO:0000259" key="1">
    <source>
        <dbReference type="Pfam" id="PF14833"/>
    </source>
</evidence>
<evidence type="ECO:0000313" key="3">
    <source>
        <dbReference type="Proteomes" id="UP000491237"/>
    </source>
</evidence>
<accession>A0A844EHI4</accession>
<dbReference type="GO" id="GO:0051287">
    <property type="term" value="F:NAD binding"/>
    <property type="evidence" value="ECO:0007669"/>
    <property type="project" value="InterPro"/>
</dbReference>
<dbReference type="Pfam" id="PF14833">
    <property type="entry name" value="NAD_binding_11"/>
    <property type="match status" value="1"/>
</dbReference>
<protein>
    <submittedName>
        <fullName evidence="2">NAD-binding protein</fullName>
    </submittedName>
</protein>
<dbReference type="InterPro" id="IPR013328">
    <property type="entry name" value="6PGD_dom2"/>
</dbReference>
<dbReference type="SUPFAM" id="SSF48179">
    <property type="entry name" value="6-phosphogluconate dehydrogenase C-terminal domain-like"/>
    <property type="match status" value="1"/>
</dbReference>
<reference evidence="2 3" key="1">
    <citation type="submission" date="2019-11" db="EMBL/GenBank/DDBJ databases">
        <title>Draft Genome Sequence of Plant Growth-Promoting Rhizosphere-Associated Bacteria.</title>
        <authorList>
            <person name="Vasilyev I.Y."/>
            <person name="Radchenko V."/>
            <person name="Ilnitskaya E.V."/>
        </authorList>
    </citation>
    <scope>NUCLEOTIDE SEQUENCE [LARGE SCALE GENOMIC DNA]</scope>
    <source>
        <strain evidence="2 3">VRA_07sq_f</strain>
    </source>
</reference>
<dbReference type="AlphaFoldDB" id="A0A844EHI4"/>
<gene>
    <name evidence="2" type="ORF">GKC44_11475</name>
</gene>
<feature type="non-terminal residue" evidence="2">
    <location>
        <position position="1"/>
    </location>
</feature>
<dbReference type="InterPro" id="IPR008927">
    <property type="entry name" value="6-PGluconate_DH-like_C_sf"/>
</dbReference>
<evidence type="ECO:0000313" key="2">
    <source>
        <dbReference type="EMBL" id="MSE21839.1"/>
    </source>
</evidence>
<comment type="caution">
    <text evidence="2">The sequence shown here is derived from an EMBL/GenBank/DDBJ whole genome shotgun (WGS) entry which is preliminary data.</text>
</comment>
<feature type="domain" description="3-hydroxyisobutyrate dehydrogenase-like NAD-binding" evidence="1">
    <location>
        <begin position="2"/>
        <end position="74"/>
    </location>
</feature>